<name>A0A927GSV2_9BACL</name>
<evidence type="ECO:0000313" key="2">
    <source>
        <dbReference type="EMBL" id="MBD2846676.1"/>
    </source>
</evidence>
<accession>A0A927GSV2</accession>
<dbReference type="AlphaFoldDB" id="A0A927GSV2"/>
<dbReference type="Proteomes" id="UP000621560">
    <property type="component" value="Unassembled WGS sequence"/>
</dbReference>
<evidence type="ECO:0000313" key="3">
    <source>
        <dbReference type="Proteomes" id="UP000621560"/>
    </source>
</evidence>
<keyword evidence="3" id="KW-1185">Reference proteome</keyword>
<dbReference type="Pfam" id="PF25198">
    <property type="entry name" value="Spore_GerAC_N"/>
    <property type="match status" value="1"/>
</dbReference>
<organism evidence="2 3">
    <name type="scientific">Paenibacillus sabuli</name>
    <dbReference type="NCBI Taxonomy" id="2772509"/>
    <lineage>
        <taxon>Bacteria</taxon>
        <taxon>Bacillati</taxon>
        <taxon>Bacillota</taxon>
        <taxon>Bacilli</taxon>
        <taxon>Bacillales</taxon>
        <taxon>Paenibacillaceae</taxon>
        <taxon>Paenibacillus</taxon>
    </lineage>
</organism>
<feature type="domain" description="Spore germination protein N-terminal" evidence="1">
    <location>
        <begin position="3"/>
        <end position="62"/>
    </location>
</feature>
<reference evidence="2" key="1">
    <citation type="submission" date="2020-09" db="EMBL/GenBank/DDBJ databases">
        <title>A novel bacterium of genus Paenibacillus, isolated from South China Sea.</title>
        <authorList>
            <person name="Huang H."/>
            <person name="Mo K."/>
            <person name="Hu Y."/>
        </authorList>
    </citation>
    <scope>NUCLEOTIDE SEQUENCE</scope>
    <source>
        <strain evidence="2">IB182496</strain>
    </source>
</reference>
<evidence type="ECO:0000259" key="1">
    <source>
        <dbReference type="Pfam" id="PF25198"/>
    </source>
</evidence>
<dbReference type="EMBL" id="JACXIZ010000026">
    <property type="protein sequence ID" value="MBD2846676.1"/>
    <property type="molecule type" value="Genomic_DNA"/>
</dbReference>
<dbReference type="RefSeq" id="WP_190919286.1">
    <property type="nucleotide sequence ID" value="NZ_JACXIZ010000026.1"/>
</dbReference>
<sequence length="75" mass="8944">MQNQHFFLSGEGDTLFEAARMIRARSDRKLLWGHTTVVLLNRKLAEQGVSRHIESLRRLRRYDRPDRQGDPDRRL</sequence>
<comment type="caution">
    <text evidence="2">The sequence shown here is derived from an EMBL/GenBank/DDBJ whole genome shotgun (WGS) entry which is preliminary data.</text>
</comment>
<protein>
    <recommendedName>
        <fullName evidence="1">Spore germination protein N-terminal domain-containing protein</fullName>
    </recommendedName>
</protein>
<proteinExistence type="predicted"/>
<gene>
    <name evidence="2" type="ORF">IDH44_15870</name>
</gene>
<dbReference type="InterPro" id="IPR057336">
    <property type="entry name" value="GerAC_N"/>
</dbReference>